<accession>A0A1H9TU83</accession>
<organism evidence="1 2">
    <name type="scientific">Pedococcus cremeus</name>
    <dbReference type="NCBI Taxonomy" id="587636"/>
    <lineage>
        <taxon>Bacteria</taxon>
        <taxon>Bacillati</taxon>
        <taxon>Actinomycetota</taxon>
        <taxon>Actinomycetes</taxon>
        <taxon>Micrococcales</taxon>
        <taxon>Intrasporangiaceae</taxon>
        <taxon>Pedococcus</taxon>
    </lineage>
</organism>
<evidence type="ECO:0000313" key="2">
    <source>
        <dbReference type="Proteomes" id="UP000199019"/>
    </source>
</evidence>
<keyword evidence="2" id="KW-1185">Reference proteome</keyword>
<protein>
    <submittedName>
        <fullName evidence="1">Uncharacterized protein</fullName>
    </submittedName>
</protein>
<dbReference type="Proteomes" id="UP000199019">
    <property type="component" value="Unassembled WGS sequence"/>
</dbReference>
<sequence length="71" mass="7765">MPAAEVSATLLGYFASSDVELESPATGTVHVTVSRERISRLWASEARERRQRQYAEEFLAALALSGATVRP</sequence>
<dbReference type="EMBL" id="FOHB01000002">
    <property type="protein sequence ID" value="SES00551.1"/>
    <property type="molecule type" value="Genomic_DNA"/>
</dbReference>
<name>A0A1H9TU83_9MICO</name>
<proteinExistence type="predicted"/>
<dbReference type="RefSeq" id="WP_091757212.1">
    <property type="nucleotide sequence ID" value="NZ_FOHB01000002.1"/>
</dbReference>
<reference evidence="2" key="1">
    <citation type="submission" date="2016-10" db="EMBL/GenBank/DDBJ databases">
        <authorList>
            <person name="Varghese N."/>
            <person name="Submissions S."/>
        </authorList>
    </citation>
    <scope>NUCLEOTIDE SEQUENCE [LARGE SCALE GENOMIC DNA]</scope>
    <source>
        <strain evidence="2">CGMCC 1.6963</strain>
    </source>
</reference>
<gene>
    <name evidence="1" type="ORF">SAMN05216199_1755</name>
</gene>
<evidence type="ECO:0000313" key="1">
    <source>
        <dbReference type="EMBL" id="SES00551.1"/>
    </source>
</evidence>
<dbReference type="AlphaFoldDB" id="A0A1H9TU83"/>